<feature type="non-terminal residue" evidence="1">
    <location>
        <position position="1"/>
    </location>
</feature>
<dbReference type="EMBL" id="AZMM01011879">
    <property type="protein sequence ID" value="ETJ33672.1"/>
    <property type="molecule type" value="Genomic_DNA"/>
</dbReference>
<protein>
    <submittedName>
        <fullName evidence="1">Fision threonyl-tRNA synthetase</fullName>
    </submittedName>
</protein>
<name>W1XTV9_9ZZZZ</name>
<keyword evidence="1" id="KW-0436">Ligase</keyword>
<dbReference type="AlphaFoldDB" id="W1XTV9"/>
<organism evidence="1">
    <name type="scientific">human gut metagenome</name>
    <dbReference type="NCBI Taxonomy" id="408170"/>
    <lineage>
        <taxon>unclassified sequences</taxon>
        <taxon>metagenomes</taxon>
        <taxon>organismal metagenomes</taxon>
    </lineage>
</organism>
<reference evidence="1" key="1">
    <citation type="submission" date="2013-12" db="EMBL/GenBank/DDBJ databases">
        <title>A Varibaculum cambriense genome reconstructed from a premature infant gut community with otherwise low bacterial novelty that shifts toward anaerobic metabolism during the third week of life.</title>
        <authorList>
            <person name="Brown C.T."/>
            <person name="Sharon I."/>
            <person name="Thomas B.C."/>
            <person name="Castelle C.J."/>
            <person name="Morowitz M.J."/>
            <person name="Banfield J.F."/>
        </authorList>
    </citation>
    <scope>NUCLEOTIDE SEQUENCE</scope>
</reference>
<comment type="caution">
    <text evidence="1">The sequence shown here is derived from an EMBL/GenBank/DDBJ whole genome shotgun (WGS) entry which is preliminary data.</text>
</comment>
<dbReference type="GO" id="GO:0004812">
    <property type="term" value="F:aminoacyl-tRNA ligase activity"/>
    <property type="evidence" value="ECO:0007669"/>
    <property type="project" value="UniProtKB-KW"/>
</dbReference>
<proteinExistence type="predicted"/>
<gene>
    <name evidence="1" type="ORF">Q604_UNBC11879G0002</name>
</gene>
<sequence>EKIVKDIAICKLNGRNYELNEVIEEEGDISLIGFDSELGMKIYTRTLPFYMFVKA</sequence>
<accession>W1XTV9</accession>
<keyword evidence="1" id="KW-0030">Aminoacyl-tRNA synthetase</keyword>
<evidence type="ECO:0000313" key="1">
    <source>
        <dbReference type="EMBL" id="ETJ33672.1"/>
    </source>
</evidence>